<dbReference type="Pfam" id="PF01051">
    <property type="entry name" value="Rep3_N"/>
    <property type="match status" value="1"/>
</dbReference>
<keyword evidence="4" id="KW-1185">Reference proteome</keyword>
<name>A0ABY4GCI0_9BACT</name>
<dbReference type="Gene3D" id="1.10.10.10">
    <property type="entry name" value="Winged helix-like DNA-binding domain superfamily/Winged helix DNA-binding domain"/>
    <property type="match status" value="2"/>
</dbReference>
<evidence type="ECO:0000313" key="4">
    <source>
        <dbReference type="Proteomes" id="UP000830401"/>
    </source>
</evidence>
<dbReference type="Proteomes" id="UP000830401">
    <property type="component" value="Plasmid unnamed1"/>
</dbReference>
<dbReference type="InterPro" id="IPR036388">
    <property type="entry name" value="WH-like_DNA-bd_sf"/>
</dbReference>
<dbReference type="SUPFAM" id="SSF46785">
    <property type="entry name" value="Winged helix' DNA-binding domain"/>
    <property type="match status" value="2"/>
</dbReference>
<sequence>MQTNLFDPAPPPELPVSKIVVQHNALVNARFDLSTVEMRLFMAMLSRIGRDDSEFREMRIPLTEVVALSGRRPSSKDYQQVAGMCNQLVSRILHIERPNPARRANRKNSDPDFDKIPLMAYAKYRGEEGALHVRFNDEVMPYLLQLQRNFTKAQVVQLLKLKSPHSYRIYWLLKEYSAFGTRTIAVDQLKALLNLEGQYKQFPLFRLRVLDRAQLELAKTDLPFEYDLIRQGKGVAEIKFRFTSLAAGEGEALLAASSAWEDALLQAGVAAASIVAVGELIERGEVEPGYVQYVVQHQRSKSSEGKIKSLAGAIVSAITKKHLTAEYKDAQKRSTAPVKKAAPARQESNEVRYRVDELPAIYQTMVRKNLTTASSFEEHFQTVYLDQGFIVETDGQGVQWAVKRN</sequence>
<evidence type="ECO:0000313" key="3">
    <source>
        <dbReference type="EMBL" id="UOQ68603.1"/>
    </source>
</evidence>
<feature type="domain" description="Initiator Rep protein WH1" evidence="2">
    <location>
        <begin position="19"/>
        <end position="174"/>
    </location>
</feature>
<evidence type="ECO:0000256" key="1">
    <source>
        <dbReference type="ARBA" id="ARBA00038283"/>
    </source>
</evidence>
<protein>
    <submittedName>
        <fullName evidence="3">Replication initiation protein</fullName>
    </submittedName>
</protein>
<dbReference type="Pfam" id="PF21205">
    <property type="entry name" value="Rep3_C"/>
    <property type="match status" value="1"/>
</dbReference>
<comment type="similarity">
    <text evidence="1">Belongs to the initiator RepB protein family.</text>
</comment>
<dbReference type="EMBL" id="CP095062">
    <property type="protein sequence ID" value="UOQ68603.1"/>
    <property type="molecule type" value="Genomic_DNA"/>
</dbReference>
<proteinExistence type="inferred from homology"/>
<dbReference type="RefSeq" id="WP_245125984.1">
    <property type="nucleotide sequence ID" value="NZ_CP095062.1"/>
</dbReference>
<accession>A0ABY4GCI0</accession>
<geneLocation type="plasmid" evidence="3 4">
    <name>unnamed1</name>
</geneLocation>
<dbReference type="InterPro" id="IPR000525">
    <property type="entry name" value="Initiator_Rep_WH1"/>
</dbReference>
<organism evidence="3 4">
    <name type="scientific">Hymenobacter volaticus</name>
    <dbReference type="NCBI Taxonomy" id="2932254"/>
    <lineage>
        <taxon>Bacteria</taxon>
        <taxon>Pseudomonadati</taxon>
        <taxon>Bacteroidota</taxon>
        <taxon>Cytophagia</taxon>
        <taxon>Cytophagales</taxon>
        <taxon>Hymenobacteraceae</taxon>
        <taxon>Hymenobacter</taxon>
    </lineage>
</organism>
<evidence type="ECO:0000259" key="2">
    <source>
        <dbReference type="Pfam" id="PF01051"/>
    </source>
</evidence>
<gene>
    <name evidence="3" type="ORF">MUN86_24165</name>
</gene>
<keyword evidence="3" id="KW-0614">Plasmid</keyword>
<reference evidence="3" key="1">
    <citation type="submission" date="2022-04" db="EMBL/GenBank/DDBJ databases">
        <title>Hymenobacter sp. isolated from the air.</title>
        <authorList>
            <person name="Won M."/>
            <person name="Lee C.-M."/>
            <person name="Woen H.-Y."/>
            <person name="Kwon S.-W."/>
        </authorList>
    </citation>
    <scope>NUCLEOTIDE SEQUENCE</scope>
    <source>
        <strain evidence="3">5420S-77</strain>
        <plasmid evidence="3">unnamed1</plasmid>
    </source>
</reference>
<dbReference type="InterPro" id="IPR036390">
    <property type="entry name" value="WH_DNA-bd_sf"/>
</dbReference>